<gene>
    <name evidence="4" type="ORF">BECKUNK1418G_GA0071005_11457</name>
    <name evidence="5" type="ORF">BECKUNK1418H_GA0071006_11418</name>
</gene>
<sequence length="409" mass="46606">MIPQKDTLSRLRFKSVAITYNALSGIIVLVLCIGIGLSSKGVHATTTQEDAETKLSVIHKMIRTLSSRLTDARSEQDTIQERLRKTELSIGKLVVELRGIENRLHQQQRQLKNLRRQRNEQKKALATERGDLVRQIRMSYAMGRQDYLKIILNHEDPSALARTLTYYGYFNRARAERIEVVRSHIRHIHALEAEIDQKTVVLEGLQRTKSIVKSNVEKNFRQRKETLVKLSREIAQDDERLTTLQQDKDRLEKLIRGIKQAFTHIRDQQPFHALKGHLRWPTAGSIRHDFGAKRSQGNLTWQGVWISAKAGQPIHAISHGRVAFADWLRGFGLLMIIDHGDGYMSLYGHNQSLYKETGDLVELGEVIASIGNSGGNTDNGLYFEIRRQGSPQNPAYWCKIAPLATVRSP</sequence>
<dbReference type="Gene3D" id="6.10.250.3150">
    <property type="match status" value="1"/>
</dbReference>
<dbReference type="Pfam" id="PF01551">
    <property type="entry name" value="Peptidase_M23"/>
    <property type="match status" value="1"/>
</dbReference>
<evidence type="ECO:0000256" key="1">
    <source>
        <dbReference type="SAM" id="Coils"/>
    </source>
</evidence>
<dbReference type="FunFam" id="2.70.70.10:FF:000003">
    <property type="entry name" value="Murein hydrolase activator EnvC"/>
    <property type="match status" value="1"/>
</dbReference>
<name>A0A451ANA7_9GAMM</name>
<organism evidence="4">
    <name type="scientific">Candidatus Kentrum sp. UNK</name>
    <dbReference type="NCBI Taxonomy" id="2126344"/>
    <lineage>
        <taxon>Bacteria</taxon>
        <taxon>Pseudomonadati</taxon>
        <taxon>Pseudomonadota</taxon>
        <taxon>Gammaproteobacteria</taxon>
        <taxon>Candidatus Kentrum</taxon>
    </lineage>
</organism>
<keyword evidence="2" id="KW-0472">Membrane</keyword>
<dbReference type="AlphaFoldDB" id="A0A451ANA7"/>
<dbReference type="EMBL" id="CAADGD010000141">
    <property type="protein sequence ID" value="VFK72822.1"/>
    <property type="molecule type" value="Genomic_DNA"/>
</dbReference>
<keyword evidence="4" id="KW-0378">Hydrolase</keyword>
<proteinExistence type="predicted"/>
<dbReference type="GO" id="GO:0004222">
    <property type="term" value="F:metalloendopeptidase activity"/>
    <property type="evidence" value="ECO:0007669"/>
    <property type="project" value="TreeGrafter"/>
</dbReference>
<feature type="coiled-coil region" evidence="1">
    <location>
        <begin position="97"/>
        <end position="131"/>
    </location>
</feature>
<protein>
    <submittedName>
        <fullName evidence="4">Septal ring factor EnvC, activator of murein hydrolases AmiA and AmiB</fullName>
    </submittedName>
</protein>
<reference evidence="4" key="1">
    <citation type="submission" date="2019-02" db="EMBL/GenBank/DDBJ databases">
        <authorList>
            <person name="Gruber-Vodicka R. H."/>
            <person name="Seah K. B. B."/>
        </authorList>
    </citation>
    <scope>NUCLEOTIDE SEQUENCE</scope>
    <source>
        <strain evidence="5">BECK_BY19</strain>
        <strain evidence="4">BECK_BY8</strain>
    </source>
</reference>
<dbReference type="EMBL" id="CAADFZ010000145">
    <property type="protein sequence ID" value="VFK67502.1"/>
    <property type="molecule type" value="Genomic_DNA"/>
</dbReference>
<dbReference type="CDD" id="cd12797">
    <property type="entry name" value="M23_peptidase"/>
    <property type="match status" value="1"/>
</dbReference>
<dbReference type="InterPro" id="IPR011055">
    <property type="entry name" value="Dup_hybrid_motif"/>
</dbReference>
<dbReference type="PANTHER" id="PTHR21666">
    <property type="entry name" value="PEPTIDASE-RELATED"/>
    <property type="match status" value="1"/>
</dbReference>
<keyword evidence="1" id="KW-0175">Coiled coil</keyword>
<feature type="coiled-coil region" evidence="1">
    <location>
        <begin position="188"/>
        <end position="261"/>
    </location>
</feature>
<dbReference type="SUPFAM" id="SSF51261">
    <property type="entry name" value="Duplicated hybrid motif"/>
    <property type="match status" value="1"/>
</dbReference>
<keyword evidence="2" id="KW-0812">Transmembrane</keyword>
<evidence type="ECO:0000259" key="3">
    <source>
        <dbReference type="Pfam" id="PF01551"/>
    </source>
</evidence>
<dbReference type="PANTHER" id="PTHR21666:SF270">
    <property type="entry name" value="MUREIN HYDROLASE ACTIVATOR ENVC"/>
    <property type="match status" value="1"/>
</dbReference>
<dbReference type="InterPro" id="IPR050570">
    <property type="entry name" value="Cell_wall_metabolism_enzyme"/>
</dbReference>
<evidence type="ECO:0000256" key="2">
    <source>
        <dbReference type="SAM" id="Phobius"/>
    </source>
</evidence>
<dbReference type="Gene3D" id="2.70.70.10">
    <property type="entry name" value="Glucose Permease (Domain IIA)"/>
    <property type="match status" value="1"/>
</dbReference>
<keyword evidence="2" id="KW-1133">Transmembrane helix</keyword>
<accession>A0A451ANA7</accession>
<feature type="transmembrane region" description="Helical" evidence="2">
    <location>
        <begin position="20"/>
        <end position="38"/>
    </location>
</feature>
<dbReference type="InterPro" id="IPR016047">
    <property type="entry name" value="M23ase_b-sheet_dom"/>
</dbReference>
<evidence type="ECO:0000313" key="5">
    <source>
        <dbReference type="EMBL" id="VFK72822.1"/>
    </source>
</evidence>
<feature type="domain" description="M23ase beta-sheet core" evidence="3">
    <location>
        <begin position="301"/>
        <end position="394"/>
    </location>
</feature>
<evidence type="ECO:0000313" key="4">
    <source>
        <dbReference type="EMBL" id="VFK67502.1"/>
    </source>
</evidence>